<reference evidence="5" key="1">
    <citation type="submission" date="2018-07" db="EMBL/GenBank/DDBJ databases">
        <authorList>
            <person name="Quirk P.G."/>
            <person name="Krulwich T.A."/>
        </authorList>
    </citation>
    <scope>NUCLEOTIDE SEQUENCE</scope>
</reference>
<dbReference type="GO" id="GO:0003899">
    <property type="term" value="F:DNA-directed RNA polymerase activity"/>
    <property type="evidence" value="ECO:0007669"/>
    <property type="project" value="InterPro"/>
</dbReference>
<evidence type="ECO:0000256" key="1">
    <source>
        <dbReference type="ARBA" id="ARBA00022478"/>
    </source>
</evidence>
<keyword evidence="5" id="KW-0150">Chloroplast</keyword>
<organism evidence="5">
    <name type="scientific">Callipsygma wilsonis</name>
    <dbReference type="NCBI Taxonomy" id="2320807"/>
    <lineage>
        <taxon>Eukaryota</taxon>
        <taxon>Viridiplantae</taxon>
        <taxon>Chlorophyta</taxon>
        <taxon>core chlorophytes</taxon>
        <taxon>Ulvophyceae</taxon>
        <taxon>TCBD clade</taxon>
        <taxon>Bryopsidales</taxon>
        <taxon>Halimedineae</taxon>
        <taxon>Halimedaceae</taxon>
        <taxon>Rhipiliopsideae</taxon>
        <taxon>Callipsygma</taxon>
    </lineage>
</organism>
<geneLocation type="chloroplast" evidence="5"/>
<dbReference type="GeneID" id="38278862"/>
<reference evidence="5" key="2">
    <citation type="journal article" date="2019" name="Mol. Phylogenet. Evol.">
        <title>Reassessment of the classification of bryopsidales (chlorophyta) based on chloroplast phylogenomic analyses.</title>
        <authorList>
            <person name="Cremen M.C."/>
            <person name="Leliaert F."/>
            <person name="West J."/>
            <person name="Lam D.W."/>
            <person name="Shimada S."/>
            <person name="Lopez-Bautista J.M."/>
            <person name="Verbruggen H."/>
        </authorList>
    </citation>
    <scope>NUCLEOTIDE SEQUENCE</scope>
</reference>
<keyword evidence="5" id="KW-0934">Plastid</keyword>
<evidence type="ECO:0000256" key="2">
    <source>
        <dbReference type="ARBA" id="ARBA00023163"/>
    </source>
</evidence>
<keyword evidence="2" id="KW-0804">Transcription</keyword>
<evidence type="ECO:0000259" key="4">
    <source>
        <dbReference type="SMART" id="SM00662"/>
    </source>
</evidence>
<feature type="domain" description="DNA-directed RNA polymerase RpoA/D/Rpb3-type" evidence="4">
    <location>
        <begin position="20"/>
        <end position="223"/>
    </location>
</feature>
<dbReference type="SUPFAM" id="SSF55257">
    <property type="entry name" value="RBP11-like subunits of RNA polymerase"/>
    <property type="match status" value="1"/>
</dbReference>
<accession>A0A386AZX5</accession>
<gene>
    <name evidence="5" type="primary">rpoA</name>
</gene>
<evidence type="ECO:0000313" key="5">
    <source>
        <dbReference type="EMBL" id="AYC64994.1"/>
    </source>
</evidence>
<dbReference type="AlphaFoldDB" id="A0A386AZX5"/>
<dbReference type="SUPFAM" id="SSF56553">
    <property type="entry name" value="Insert subdomain of RNA polymerase alpha subunit"/>
    <property type="match status" value="1"/>
</dbReference>
<dbReference type="InterPro" id="IPR011262">
    <property type="entry name" value="DNA-dir_RNA_pol_insert"/>
</dbReference>
<dbReference type="GO" id="GO:0000428">
    <property type="term" value="C:DNA-directed RNA polymerase complex"/>
    <property type="evidence" value="ECO:0007669"/>
    <property type="project" value="UniProtKB-KW"/>
</dbReference>
<dbReference type="InterPro" id="IPR036603">
    <property type="entry name" value="RBP11-like"/>
</dbReference>
<sequence length="321" mass="37707">MPPKNFYCISSRIEKTGQLYGCFKIGPFQDQSLTFANSLRRILLTDQSKCTLHAVQIYGIKHEFSTIVGIRESLIDLLFNIEKCIFRSYKPITKPRIGFINFCGPGIIRAQHIHLPTDIQCIDPLKYIATVEIDGQLTLKIIFASNLFENSVVKIKENFIYLKNSQCSIEKVNYTIPSKRYVFLEIWTDGSLHPQEAIFKAINKFLLDIFPFSYQQIQYFKELALEESKLELELESESESESESKKKSKKKIFNESAFLNLEIGNFYFDLETYIFLKKEKINRIIDFLFFVKMNKQKSDSILKFQIFVYSFLQKNKFYFNK</sequence>
<dbReference type="SMART" id="SM00662">
    <property type="entry name" value="RPOLD"/>
    <property type="match status" value="1"/>
</dbReference>
<evidence type="ECO:0000256" key="3">
    <source>
        <dbReference type="ARBA" id="ARBA00031776"/>
    </source>
</evidence>
<dbReference type="InterPro" id="IPR011263">
    <property type="entry name" value="DNA-dir_RNA_pol_RpoA/D/Rpb3"/>
</dbReference>
<dbReference type="Pfam" id="PF01193">
    <property type="entry name" value="RNA_pol_L"/>
    <property type="match status" value="1"/>
</dbReference>
<dbReference type="GO" id="GO:0006351">
    <property type="term" value="P:DNA-templated transcription"/>
    <property type="evidence" value="ECO:0007669"/>
    <property type="project" value="InterPro"/>
</dbReference>
<dbReference type="InterPro" id="IPR036643">
    <property type="entry name" value="RNApol_insert_sf"/>
</dbReference>
<proteinExistence type="predicted"/>
<dbReference type="Gene3D" id="2.170.120.12">
    <property type="entry name" value="DNA-directed RNA polymerase, insert domain"/>
    <property type="match status" value="1"/>
</dbReference>
<keyword evidence="1" id="KW-0240">DNA-directed RNA polymerase</keyword>
<dbReference type="Gene3D" id="3.30.1360.10">
    <property type="entry name" value="RNA polymerase, RBP11-like subunit"/>
    <property type="match status" value="1"/>
</dbReference>
<dbReference type="Pfam" id="PF01000">
    <property type="entry name" value="RNA_pol_A_bac"/>
    <property type="match status" value="1"/>
</dbReference>
<dbReference type="RefSeq" id="YP_009519058.1">
    <property type="nucleotide sequence ID" value="NC_039522.1"/>
</dbReference>
<dbReference type="EMBL" id="MH591105">
    <property type="protein sequence ID" value="AYC64994.1"/>
    <property type="molecule type" value="Genomic_DNA"/>
</dbReference>
<protein>
    <recommendedName>
        <fullName evidence="3">Plastid-encoded RNA polymerase subunit alpha</fullName>
    </recommendedName>
</protein>
<dbReference type="GO" id="GO:0046983">
    <property type="term" value="F:protein dimerization activity"/>
    <property type="evidence" value="ECO:0007669"/>
    <property type="project" value="InterPro"/>
</dbReference>
<name>A0A386AZX5_9CHLO</name>